<accession>A0ABU8DUN5</accession>
<keyword evidence="2" id="KW-0808">Transferase</keyword>
<gene>
    <name evidence="2" type="primary">pabB</name>
    <name evidence="2" type="ORF">TEK04_12585</name>
</gene>
<dbReference type="SUPFAM" id="SSF56322">
    <property type="entry name" value="ADC synthase"/>
    <property type="match status" value="1"/>
</dbReference>
<dbReference type="InterPro" id="IPR036038">
    <property type="entry name" value="Aminotransferase-like"/>
</dbReference>
<feature type="domain" description="Chorismate-utilising enzyme C-terminal" evidence="1">
    <location>
        <begin position="120"/>
        <end position="374"/>
    </location>
</feature>
<dbReference type="PANTHER" id="PTHR11236:SF50">
    <property type="entry name" value="AMINODEOXYCHORISMATE SYNTHASE COMPONENT 1"/>
    <property type="match status" value="1"/>
</dbReference>
<dbReference type="PRINTS" id="PR00095">
    <property type="entry name" value="ANTSNTHASEI"/>
</dbReference>
<dbReference type="Gene3D" id="3.20.10.10">
    <property type="entry name" value="D-amino Acid Aminotransferase, subunit A, domain 2"/>
    <property type="match status" value="1"/>
</dbReference>
<organism evidence="2 3">
    <name type="scientific">Klenkia sesuvii</name>
    <dbReference type="NCBI Taxonomy" id="3103137"/>
    <lineage>
        <taxon>Bacteria</taxon>
        <taxon>Bacillati</taxon>
        <taxon>Actinomycetota</taxon>
        <taxon>Actinomycetes</taxon>
        <taxon>Geodermatophilales</taxon>
        <taxon>Geodermatophilaceae</taxon>
        <taxon>Klenkia</taxon>
    </lineage>
</organism>
<dbReference type="Pfam" id="PF00425">
    <property type="entry name" value="Chorismate_bind"/>
    <property type="match status" value="1"/>
</dbReference>
<dbReference type="Pfam" id="PF01063">
    <property type="entry name" value="Aminotran_4"/>
    <property type="match status" value="1"/>
</dbReference>
<name>A0ABU8DUN5_9ACTN</name>
<dbReference type="InterPro" id="IPR015890">
    <property type="entry name" value="Chorismate_C"/>
</dbReference>
<dbReference type="NCBIfam" id="TIGR00553">
    <property type="entry name" value="pabB"/>
    <property type="match status" value="1"/>
</dbReference>
<protein>
    <submittedName>
        <fullName evidence="2">Aminodeoxychorismate synthase component I</fullName>
        <ecNumber evidence="2">2.6.1.85</ecNumber>
    </submittedName>
</protein>
<dbReference type="Proteomes" id="UP001361570">
    <property type="component" value="Unassembled WGS sequence"/>
</dbReference>
<dbReference type="InterPro" id="IPR001544">
    <property type="entry name" value="Aminotrans_IV"/>
</dbReference>
<comment type="caution">
    <text evidence="2">The sequence shown here is derived from an EMBL/GenBank/DDBJ whole genome shotgun (WGS) entry which is preliminary data.</text>
</comment>
<dbReference type="InterPro" id="IPR005801">
    <property type="entry name" value="ADC_synthase"/>
</dbReference>
<dbReference type="PANTHER" id="PTHR11236">
    <property type="entry name" value="AMINOBENZOATE/ANTHRANILATE SYNTHASE"/>
    <property type="match status" value="1"/>
</dbReference>
<dbReference type="GO" id="GO:0046820">
    <property type="term" value="F:4-amino-4-deoxychorismate synthase activity"/>
    <property type="evidence" value="ECO:0007669"/>
    <property type="project" value="UniProtKB-EC"/>
</dbReference>
<dbReference type="InterPro" id="IPR043132">
    <property type="entry name" value="BCAT-like_C"/>
</dbReference>
<sequence length="592" mass="61819">MTGRGGPEVRGGPVTARFDDLVAGTAWLFRAPTRVVVARTAAEVRPALREVEAAVAGGAWAHGVLSYEAAPGLDPSLAVRGPEDGDPPLVWFGLSDGPTAAPALVGGTSTGPWLLDRTDAEHARAVEQVRALIAAGETYQVNLTDRLRAPCADPAALYADLVLAQRCAYGALVDTGTHTVASASPELFLEWSGRRVRTRPMKGTAARGRTTAEDDAVVAQLRSSPKERAENLMIVDLLRNDLGRVAEVGSVEVTELFTAERYPTVWQLVSEVRATLRPEVGLVELLAATFPCGSVTGAPKAAAMQAIADLEASPRGVYCGAVGWLAPPGEPVSGRFSVAIRTAVVAGGQAVYGAGGGITWSSDAAAERRELRAKAAVLTAPTGEFELLETLGHTADAGFTHLPEHLARLADSADYLGHACDLAVVVTALEQAVAGRAASRVRLTLDRAGRVAVTVADLPGTTGPVRLAVDTVPVDSASPWLQHKTTRRDVYTAAAARHPHADDVVLVNERGEVTETSIATLCVRLDGTWWTPPTSSGCLPGTARARLVAEGVLAERVLAVADLHAAEELAVVSSLRGWRPAVLLPGLPPGVA</sequence>
<evidence type="ECO:0000313" key="3">
    <source>
        <dbReference type="Proteomes" id="UP001361570"/>
    </source>
</evidence>
<evidence type="ECO:0000259" key="1">
    <source>
        <dbReference type="Pfam" id="PF00425"/>
    </source>
</evidence>
<dbReference type="InterPro" id="IPR019999">
    <property type="entry name" value="Anth_synth_I-like"/>
</dbReference>
<proteinExistence type="predicted"/>
<evidence type="ECO:0000313" key="2">
    <source>
        <dbReference type="EMBL" id="MEI4272560.1"/>
    </source>
</evidence>
<dbReference type="EC" id="2.6.1.85" evidence="2"/>
<dbReference type="InterPro" id="IPR005802">
    <property type="entry name" value="ADC_synth_comp_1"/>
</dbReference>
<dbReference type="RefSeq" id="WP_336404690.1">
    <property type="nucleotide sequence ID" value="NZ_JBAPLU010000011.1"/>
</dbReference>
<dbReference type="EMBL" id="JBAPLU010000011">
    <property type="protein sequence ID" value="MEI4272560.1"/>
    <property type="molecule type" value="Genomic_DNA"/>
</dbReference>
<reference evidence="2 3" key="1">
    <citation type="submission" date="2024-03" db="EMBL/GenBank/DDBJ databases">
        <title>Draft genome sequence of Klenkia sp. LSe6-5.</title>
        <authorList>
            <person name="Duangmal K."/>
            <person name="Chantavorakit T."/>
        </authorList>
    </citation>
    <scope>NUCLEOTIDE SEQUENCE [LARGE SCALE GENOMIC DNA]</scope>
    <source>
        <strain evidence="2 3">LSe6-5</strain>
    </source>
</reference>
<dbReference type="SUPFAM" id="SSF56752">
    <property type="entry name" value="D-aminoacid aminotransferase-like PLP-dependent enzymes"/>
    <property type="match status" value="1"/>
</dbReference>
<dbReference type="Gene3D" id="3.30.470.10">
    <property type="match status" value="1"/>
</dbReference>
<keyword evidence="3" id="KW-1185">Reference proteome</keyword>
<dbReference type="InterPro" id="IPR043131">
    <property type="entry name" value="BCAT-like_N"/>
</dbReference>
<keyword evidence="2" id="KW-0032">Aminotransferase</keyword>
<dbReference type="Gene3D" id="3.60.120.10">
    <property type="entry name" value="Anthranilate synthase"/>
    <property type="match status" value="1"/>
</dbReference>